<proteinExistence type="predicted"/>
<name>A0ABU1W5F7_9GAMM</name>
<evidence type="ECO:0000313" key="2">
    <source>
        <dbReference type="Proteomes" id="UP001257909"/>
    </source>
</evidence>
<dbReference type="EMBL" id="JAVDWR010000050">
    <property type="protein sequence ID" value="MDR7123179.1"/>
    <property type="molecule type" value="Genomic_DNA"/>
</dbReference>
<organism evidence="1 2">
    <name type="scientific">Rheinheimera soli</name>
    <dbReference type="NCBI Taxonomy" id="443616"/>
    <lineage>
        <taxon>Bacteria</taxon>
        <taxon>Pseudomonadati</taxon>
        <taxon>Pseudomonadota</taxon>
        <taxon>Gammaproteobacteria</taxon>
        <taxon>Chromatiales</taxon>
        <taxon>Chromatiaceae</taxon>
        <taxon>Rheinheimera</taxon>
    </lineage>
</organism>
<comment type="caution">
    <text evidence="1">The sequence shown here is derived from an EMBL/GenBank/DDBJ whole genome shotgun (WGS) entry which is preliminary data.</text>
</comment>
<protein>
    <submittedName>
        <fullName evidence="1">ABC-type ATPase</fullName>
    </submittedName>
</protein>
<dbReference type="RefSeq" id="WP_310282091.1">
    <property type="nucleotide sequence ID" value="NZ_JAVDWR010000050.1"/>
</dbReference>
<dbReference type="SUPFAM" id="SSF52540">
    <property type="entry name" value="P-loop containing nucleoside triphosphate hydrolases"/>
    <property type="match status" value="1"/>
</dbReference>
<keyword evidence="2" id="KW-1185">Reference proteome</keyword>
<gene>
    <name evidence="1" type="ORF">J2W69_004167</name>
</gene>
<accession>A0ABU1W5F7</accession>
<evidence type="ECO:0000313" key="1">
    <source>
        <dbReference type="EMBL" id="MDR7123179.1"/>
    </source>
</evidence>
<sequence length="77" mass="8848">MPRLRLIAGPNGSGKTTLTNELRHKYEVPLGQYVNPDEIELTLHEHEPDPQKRSQLAQTIATGQREQWLQMLVSHSY</sequence>
<dbReference type="Proteomes" id="UP001257909">
    <property type="component" value="Unassembled WGS sequence"/>
</dbReference>
<dbReference type="InterPro" id="IPR027417">
    <property type="entry name" value="P-loop_NTPase"/>
</dbReference>
<reference evidence="1 2" key="1">
    <citation type="submission" date="2023-07" db="EMBL/GenBank/DDBJ databases">
        <title>Sorghum-associated microbial communities from plants grown in Nebraska, USA.</title>
        <authorList>
            <person name="Schachtman D."/>
        </authorList>
    </citation>
    <scope>NUCLEOTIDE SEQUENCE [LARGE SCALE GENOMIC DNA]</scope>
    <source>
        <strain evidence="1 2">4138</strain>
    </source>
</reference>
<dbReference type="Gene3D" id="3.40.50.300">
    <property type="entry name" value="P-loop containing nucleotide triphosphate hydrolases"/>
    <property type="match status" value="1"/>
</dbReference>